<comment type="catalytic activity">
    <reaction evidence="7 8">
        <text>shikimate + NADP(+) = 3-dehydroshikimate + NADPH + H(+)</text>
        <dbReference type="Rhea" id="RHEA:17737"/>
        <dbReference type="ChEBI" id="CHEBI:15378"/>
        <dbReference type="ChEBI" id="CHEBI:16630"/>
        <dbReference type="ChEBI" id="CHEBI:36208"/>
        <dbReference type="ChEBI" id="CHEBI:57783"/>
        <dbReference type="ChEBI" id="CHEBI:58349"/>
        <dbReference type="EC" id="1.1.1.25"/>
    </reaction>
</comment>
<feature type="binding site" evidence="8">
    <location>
        <position position="62"/>
    </location>
    <ligand>
        <name>shikimate</name>
        <dbReference type="ChEBI" id="CHEBI:36208"/>
    </ligand>
</feature>
<dbReference type="InterPro" id="IPR046346">
    <property type="entry name" value="Aminoacid_DH-like_N_sf"/>
</dbReference>
<feature type="binding site" evidence="8">
    <location>
        <begin position="127"/>
        <end position="131"/>
    </location>
    <ligand>
        <name>NADP(+)</name>
        <dbReference type="ChEBI" id="CHEBI:58349"/>
    </ligand>
</feature>
<dbReference type="Pfam" id="PF18317">
    <property type="entry name" value="SDH_C"/>
    <property type="match status" value="1"/>
</dbReference>
<organism evidence="12 13">
    <name type="scientific">Hyphomonas adhaerens MHS-3</name>
    <dbReference type="NCBI Taxonomy" id="1280949"/>
    <lineage>
        <taxon>Bacteria</taxon>
        <taxon>Pseudomonadati</taxon>
        <taxon>Pseudomonadota</taxon>
        <taxon>Alphaproteobacteria</taxon>
        <taxon>Hyphomonadales</taxon>
        <taxon>Hyphomonadaceae</taxon>
        <taxon>Hyphomonas</taxon>
    </lineage>
</organism>
<gene>
    <name evidence="8" type="primary">aroE</name>
    <name evidence="12" type="ORF">HAD_04285</name>
</gene>
<evidence type="ECO:0000256" key="3">
    <source>
        <dbReference type="ARBA" id="ARBA00022605"/>
    </source>
</evidence>
<dbReference type="NCBIfam" id="TIGR00507">
    <property type="entry name" value="aroE"/>
    <property type="match status" value="1"/>
</dbReference>
<dbReference type="GO" id="GO:0009423">
    <property type="term" value="P:chorismate biosynthetic process"/>
    <property type="evidence" value="ECO:0007669"/>
    <property type="project" value="UniProtKB-UniRule"/>
</dbReference>
<dbReference type="SUPFAM" id="SSF53223">
    <property type="entry name" value="Aminoacid dehydrogenase-like, N-terminal domain"/>
    <property type="match status" value="1"/>
</dbReference>
<dbReference type="GO" id="GO:0005829">
    <property type="term" value="C:cytosol"/>
    <property type="evidence" value="ECO:0007669"/>
    <property type="project" value="TreeGrafter"/>
</dbReference>
<dbReference type="InterPro" id="IPR036291">
    <property type="entry name" value="NAD(P)-bd_dom_sf"/>
</dbReference>
<name>A0A069E3U0_9PROT</name>
<dbReference type="GO" id="GO:0019632">
    <property type="term" value="P:shikimate metabolic process"/>
    <property type="evidence" value="ECO:0007669"/>
    <property type="project" value="InterPro"/>
</dbReference>
<dbReference type="CDD" id="cd01065">
    <property type="entry name" value="NAD_bind_Shikimate_DH"/>
    <property type="match status" value="1"/>
</dbReference>
<dbReference type="GO" id="GO:0050661">
    <property type="term" value="F:NADP binding"/>
    <property type="evidence" value="ECO:0007669"/>
    <property type="project" value="InterPro"/>
</dbReference>
<dbReference type="EMBL" id="ARYH01000001">
    <property type="protein sequence ID" value="KCZ84870.1"/>
    <property type="molecule type" value="Genomic_DNA"/>
</dbReference>
<dbReference type="InterPro" id="IPR013708">
    <property type="entry name" value="Shikimate_DH-bd_N"/>
</dbReference>
<evidence type="ECO:0000256" key="4">
    <source>
        <dbReference type="ARBA" id="ARBA00022857"/>
    </source>
</evidence>
<proteinExistence type="inferred from homology"/>
<reference evidence="12 13" key="1">
    <citation type="journal article" date="2014" name="Antonie Van Leeuwenhoek">
        <title>Hyphomonas beringensis sp. nov. and Hyphomonas chukchiensis sp. nov., isolated from surface seawater of the Bering Sea and Chukchi Sea.</title>
        <authorList>
            <person name="Li C."/>
            <person name="Lai Q."/>
            <person name="Li G."/>
            <person name="Dong C."/>
            <person name="Wang J."/>
            <person name="Liao Y."/>
            <person name="Shao Z."/>
        </authorList>
    </citation>
    <scope>NUCLEOTIDE SEQUENCE [LARGE SCALE GENOMIC DNA]</scope>
    <source>
        <strain evidence="12 13">MHS-3</strain>
    </source>
</reference>
<dbReference type="HAMAP" id="MF_00222">
    <property type="entry name" value="Shikimate_DH_AroE"/>
    <property type="match status" value="1"/>
</dbReference>
<dbReference type="UniPathway" id="UPA00053">
    <property type="reaction ID" value="UER00087"/>
</dbReference>
<feature type="binding site" evidence="8">
    <location>
        <begin position="15"/>
        <end position="17"/>
    </location>
    <ligand>
        <name>shikimate</name>
        <dbReference type="ChEBI" id="CHEBI:36208"/>
    </ligand>
</feature>
<feature type="binding site" evidence="8">
    <location>
        <position position="103"/>
    </location>
    <ligand>
        <name>shikimate</name>
        <dbReference type="ChEBI" id="CHEBI:36208"/>
    </ligand>
</feature>
<evidence type="ECO:0000313" key="12">
    <source>
        <dbReference type="EMBL" id="KCZ84870.1"/>
    </source>
</evidence>
<dbReference type="InterPro" id="IPR022893">
    <property type="entry name" value="Shikimate_DH_fam"/>
</dbReference>
<sequence>MTWLLGVIGDPVSHSLSPVIHKMWIREHGFDATYEALQVKRGELEHALETLSQREALGFNITLPHKEDALALADETSDIARRIGAANTLVRREQGGWRAENTDAPGFVRSLLDAGIEVAGSRVTLLGAGGSARAVAISLMDLRAEITIANRTRERAKALVSETGITAEICSLEEGISQAATADVVINTLSLGHSGKSLELPEATGQYFYDISYGKPAAAIRAEALAKNWQPMDGLGMLVAQAAYSFEHWFGVLPDTKEALAHCRKLVEATT</sequence>
<dbReference type="PATRIC" id="fig|1280949.3.peg.876"/>
<comment type="function">
    <text evidence="8">Involved in the biosynthesis of the chorismate, which leads to the biosynthesis of aromatic amino acids. Catalyzes the reversible NADPH linked reduction of 3-dehydroshikimate (DHSA) to yield shikimate (SA).</text>
</comment>
<evidence type="ECO:0000259" key="9">
    <source>
        <dbReference type="Pfam" id="PF01488"/>
    </source>
</evidence>
<dbReference type="EC" id="1.1.1.25" evidence="2 8"/>
<dbReference type="NCBIfam" id="NF001310">
    <property type="entry name" value="PRK00258.1-2"/>
    <property type="match status" value="1"/>
</dbReference>
<keyword evidence="3 8" id="KW-0028">Amino-acid biosynthesis</keyword>
<evidence type="ECO:0000256" key="2">
    <source>
        <dbReference type="ARBA" id="ARBA00012962"/>
    </source>
</evidence>
<evidence type="ECO:0000256" key="7">
    <source>
        <dbReference type="ARBA" id="ARBA00049442"/>
    </source>
</evidence>
<dbReference type="RefSeq" id="WP_035569627.1">
    <property type="nucleotide sequence ID" value="NZ_ARYH01000001.1"/>
</dbReference>
<feature type="domain" description="Shikimate dehydrogenase substrate binding N-terminal" evidence="10">
    <location>
        <begin position="7"/>
        <end position="89"/>
    </location>
</feature>
<comment type="caution">
    <text evidence="12">The sequence shown here is derived from an EMBL/GenBank/DDBJ whole genome shotgun (WGS) entry which is preliminary data.</text>
</comment>
<feature type="binding site" evidence="8">
    <location>
        <position position="241"/>
    </location>
    <ligand>
        <name>shikimate</name>
        <dbReference type="ChEBI" id="CHEBI:36208"/>
    </ligand>
</feature>
<feature type="binding site" evidence="8">
    <location>
        <position position="211"/>
    </location>
    <ligand>
        <name>NADP(+)</name>
        <dbReference type="ChEBI" id="CHEBI:58349"/>
    </ligand>
</feature>
<dbReference type="GO" id="GO:0009073">
    <property type="term" value="P:aromatic amino acid family biosynthetic process"/>
    <property type="evidence" value="ECO:0007669"/>
    <property type="project" value="UniProtKB-KW"/>
</dbReference>
<feature type="domain" description="Quinate/shikimate 5-dehydrogenase/glutamyl-tRNA reductase" evidence="9">
    <location>
        <begin position="118"/>
        <end position="188"/>
    </location>
</feature>
<evidence type="ECO:0000256" key="8">
    <source>
        <dbReference type="HAMAP-Rule" id="MF_00222"/>
    </source>
</evidence>
<evidence type="ECO:0000256" key="6">
    <source>
        <dbReference type="ARBA" id="ARBA00023141"/>
    </source>
</evidence>
<dbReference type="PANTHER" id="PTHR21089">
    <property type="entry name" value="SHIKIMATE DEHYDROGENASE"/>
    <property type="match status" value="1"/>
</dbReference>
<evidence type="ECO:0000259" key="10">
    <source>
        <dbReference type="Pfam" id="PF08501"/>
    </source>
</evidence>
<dbReference type="SUPFAM" id="SSF51735">
    <property type="entry name" value="NAD(P)-binding Rossmann-fold domains"/>
    <property type="match status" value="1"/>
</dbReference>
<accession>A0A069E3U0</accession>
<dbReference type="Gene3D" id="3.40.50.720">
    <property type="entry name" value="NAD(P)-binding Rossmann-like Domain"/>
    <property type="match status" value="1"/>
</dbReference>
<dbReference type="STRING" id="1280949.HAD_04285"/>
<dbReference type="Gene3D" id="3.40.50.10860">
    <property type="entry name" value="Leucine Dehydrogenase, chain A, domain 1"/>
    <property type="match status" value="1"/>
</dbReference>
<keyword evidence="4 8" id="KW-0521">NADP</keyword>
<dbReference type="InterPro" id="IPR011342">
    <property type="entry name" value="Shikimate_DH"/>
</dbReference>
<dbReference type="GO" id="GO:0008652">
    <property type="term" value="P:amino acid biosynthetic process"/>
    <property type="evidence" value="ECO:0007669"/>
    <property type="project" value="UniProtKB-KW"/>
</dbReference>
<keyword evidence="13" id="KW-1185">Reference proteome</keyword>
<dbReference type="Proteomes" id="UP000027446">
    <property type="component" value="Unassembled WGS sequence"/>
</dbReference>
<keyword evidence="5 8" id="KW-0560">Oxidoreductase</keyword>
<feature type="binding site" evidence="8">
    <location>
        <position position="78"/>
    </location>
    <ligand>
        <name>NADP(+)</name>
        <dbReference type="ChEBI" id="CHEBI:58349"/>
    </ligand>
</feature>
<dbReference type="eggNOG" id="COG0169">
    <property type="taxonomic scope" value="Bacteria"/>
</dbReference>
<evidence type="ECO:0000313" key="13">
    <source>
        <dbReference type="Proteomes" id="UP000027446"/>
    </source>
</evidence>
<comment type="pathway">
    <text evidence="1 8">Metabolic intermediate biosynthesis; chorismate biosynthesis; chorismate from D-erythrose 4-phosphate and phosphoenolpyruvate: step 4/7.</text>
</comment>
<comment type="similarity">
    <text evidence="8">Belongs to the shikimate dehydrogenase family.</text>
</comment>
<feature type="binding site" evidence="8">
    <location>
        <position position="87"/>
    </location>
    <ligand>
        <name>shikimate</name>
        <dbReference type="ChEBI" id="CHEBI:36208"/>
    </ligand>
</feature>
<dbReference type="Pfam" id="PF01488">
    <property type="entry name" value="Shikimate_DH"/>
    <property type="match status" value="1"/>
</dbReference>
<protein>
    <recommendedName>
        <fullName evidence="2 8">Shikimate dehydrogenase (NADP(+))</fullName>
        <shortName evidence="8">SDH</shortName>
        <ecNumber evidence="2 8">1.1.1.25</ecNumber>
    </recommendedName>
</protein>
<feature type="binding site" evidence="8">
    <location>
        <position position="234"/>
    </location>
    <ligand>
        <name>NADP(+)</name>
        <dbReference type="ChEBI" id="CHEBI:58349"/>
    </ligand>
</feature>
<feature type="binding site" evidence="8">
    <location>
        <begin position="150"/>
        <end position="155"/>
    </location>
    <ligand>
        <name>NADP(+)</name>
        <dbReference type="ChEBI" id="CHEBI:58349"/>
    </ligand>
</feature>
<dbReference type="OrthoDB" id="9792692at2"/>
<keyword evidence="6 8" id="KW-0057">Aromatic amino acid biosynthesis</keyword>
<evidence type="ECO:0000259" key="11">
    <source>
        <dbReference type="Pfam" id="PF18317"/>
    </source>
</evidence>
<dbReference type="GO" id="GO:0004764">
    <property type="term" value="F:shikimate 3-dehydrogenase (NADP+) activity"/>
    <property type="evidence" value="ECO:0007669"/>
    <property type="project" value="UniProtKB-UniRule"/>
</dbReference>
<comment type="subunit">
    <text evidence="8">Homodimer.</text>
</comment>
<dbReference type="Pfam" id="PF08501">
    <property type="entry name" value="Shikimate_dh_N"/>
    <property type="match status" value="1"/>
</dbReference>
<dbReference type="InterPro" id="IPR041121">
    <property type="entry name" value="SDH_C"/>
</dbReference>
<dbReference type="PANTHER" id="PTHR21089:SF1">
    <property type="entry name" value="BIFUNCTIONAL 3-DEHYDROQUINATE DEHYDRATASE_SHIKIMATE DEHYDROGENASE, CHLOROPLASTIC"/>
    <property type="match status" value="1"/>
</dbReference>
<feature type="active site" description="Proton acceptor" evidence="8">
    <location>
        <position position="66"/>
    </location>
</feature>
<dbReference type="AlphaFoldDB" id="A0A069E3U0"/>
<feature type="binding site" evidence="8">
    <location>
        <position position="213"/>
    </location>
    <ligand>
        <name>shikimate</name>
        <dbReference type="ChEBI" id="CHEBI:36208"/>
    </ligand>
</feature>
<dbReference type="InterPro" id="IPR006151">
    <property type="entry name" value="Shikm_DH/Glu-tRNA_Rdtase"/>
</dbReference>
<evidence type="ECO:0000256" key="5">
    <source>
        <dbReference type="ARBA" id="ARBA00023002"/>
    </source>
</evidence>
<feature type="domain" description="SDH C-terminal" evidence="11">
    <location>
        <begin position="234"/>
        <end position="258"/>
    </location>
</feature>
<evidence type="ECO:0000256" key="1">
    <source>
        <dbReference type="ARBA" id="ARBA00004871"/>
    </source>
</evidence>